<dbReference type="EMBL" id="GBRH01169251">
    <property type="protein sequence ID" value="JAE28645.1"/>
    <property type="molecule type" value="Transcribed_RNA"/>
</dbReference>
<dbReference type="AlphaFoldDB" id="A0A0A9GUG8"/>
<protein>
    <submittedName>
        <fullName evidence="1">Uncharacterized protein</fullName>
    </submittedName>
</protein>
<sequence>MSGHIVLKFNLLVVISTYSTCLAANVPCLVLQ</sequence>
<evidence type="ECO:0000313" key="1">
    <source>
        <dbReference type="EMBL" id="JAE28645.1"/>
    </source>
</evidence>
<reference evidence="1" key="1">
    <citation type="submission" date="2014-09" db="EMBL/GenBank/DDBJ databases">
        <authorList>
            <person name="Magalhaes I.L.F."/>
            <person name="Oliveira U."/>
            <person name="Santos F.R."/>
            <person name="Vidigal T.H.D.A."/>
            <person name="Brescovit A.D."/>
            <person name="Santos A.J."/>
        </authorList>
    </citation>
    <scope>NUCLEOTIDE SEQUENCE</scope>
    <source>
        <tissue evidence="1">Shoot tissue taken approximately 20 cm above the soil surface</tissue>
    </source>
</reference>
<accession>A0A0A9GUG8</accession>
<reference evidence="1" key="2">
    <citation type="journal article" date="2015" name="Data Brief">
        <title>Shoot transcriptome of the giant reed, Arundo donax.</title>
        <authorList>
            <person name="Barrero R.A."/>
            <person name="Guerrero F.D."/>
            <person name="Moolhuijzen P."/>
            <person name="Goolsby J.A."/>
            <person name="Tidwell J."/>
            <person name="Bellgard S.E."/>
            <person name="Bellgard M.I."/>
        </authorList>
    </citation>
    <scope>NUCLEOTIDE SEQUENCE</scope>
    <source>
        <tissue evidence="1">Shoot tissue taken approximately 20 cm above the soil surface</tissue>
    </source>
</reference>
<name>A0A0A9GUG8_ARUDO</name>
<proteinExistence type="predicted"/>
<organism evidence="1">
    <name type="scientific">Arundo donax</name>
    <name type="common">Giant reed</name>
    <name type="synonym">Donax arundinaceus</name>
    <dbReference type="NCBI Taxonomy" id="35708"/>
    <lineage>
        <taxon>Eukaryota</taxon>
        <taxon>Viridiplantae</taxon>
        <taxon>Streptophyta</taxon>
        <taxon>Embryophyta</taxon>
        <taxon>Tracheophyta</taxon>
        <taxon>Spermatophyta</taxon>
        <taxon>Magnoliopsida</taxon>
        <taxon>Liliopsida</taxon>
        <taxon>Poales</taxon>
        <taxon>Poaceae</taxon>
        <taxon>PACMAD clade</taxon>
        <taxon>Arundinoideae</taxon>
        <taxon>Arundineae</taxon>
        <taxon>Arundo</taxon>
    </lineage>
</organism>